<dbReference type="VEuPathDB" id="FungiDB:ASPZODRAFT_309406"/>
<reference evidence="3" key="1">
    <citation type="journal article" date="2017" name="Genome Biol.">
        <title>Comparative genomics reveals high biological diversity and specific adaptations in the industrially and medically important fungal genus Aspergillus.</title>
        <authorList>
            <person name="de Vries R.P."/>
            <person name="Riley R."/>
            <person name="Wiebenga A."/>
            <person name="Aguilar-Osorio G."/>
            <person name="Amillis S."/>
            <person name="Uchima C.A."/>
            <person name="Anderluh G."/>
            <person name="Asadollahi M."/>
            <person name="Askin M."/>
            <person name="Barry K."/>
            <person name="Battaglia E."/>
            <person name="Bayram O."/>
            <person name="Benocci T."/>
            <person name="Braus-Stromeyer S.A."/>
            <person name="Caldana C."/>
            <person name="Canovas D."/>
            <person name="Cerqueira G.C."/>
            <person name="Chen F."/>
            <person name="Chen W."/>
            <person name="Choi C."/>
            <person name="Clum A."/>
            <person name="Dos Santos R.A."/>
            <person name="Damasio A.R."/>
            <person name="Diallinas G."/>
            <person name="Emri T."/>
            <person name="Fekete E."/>
            <person name="Flipphi M."/>
            <person name="Freyberg S."/>
            <person name="Gallo A."/>
            <person name="Gournas C."/>
            <person name="Habgood R."/>
            <person name="Hainaut M."/>
            <person name="Harispe M.L."/>
            <person name="Henrissat B."/>
            <person name="Hilden K.S."/>
            <person name="Hope R."/>
            <person name="Hossain A."/>
            <person name="Karabika E."/>
            <person name="Karaffa L."/>
            <person name="Karanyi Z."/>
            <person name="Krasevec N."/>
            <person name="Kuo A."/>
            <person name="Kusch H."/>
            <person name="LaButti K."/>
            <person name="Lagendijk E.L."/>
            <person name="Lapidus A."/>
            <person name="Levasseur A."/>
            <person name="Lindquist E."/>
            <person name="Lipzen A."/>
            <person name="Logrieco A.F."/>
            <person name="MacCabe A."/>
            <person name="Maekelae M.R."/>
            <person name="Malavazi I."/>
            <person name="Melin P."/>
            <person name="Meyer V."/>
            <person name="Mielnichuk N."/>
            <person name="Miskei M."/>
            <person name="Molnar A.P."/>
            <person name="Mule G."/>
            <person name="Ngan C.Y."/>
            <person name="Orejas M."/>
            <person name="Orosz E."/>
            <person name="Ouedraogo J.P."/>
            <person name="Overkamp K.M."/>
            <person name="Park H.-S."/>
            <person name="Perrone G."/>
            <person name="Piumi F."/>
            <person name="Punt P.J."/>
            <person name="Ram A.F."/>
            <person name="Ramon A."/>
            <person name="Rauscher S."/>
            <person name="Record E."/>
            <person name="Riano-Pachon D.M."/>
            <person name="Robert V."/>
            <person name="Roehrig J."/>
            <person name="Ruller R."/>
            <person name="Salamov A."/>
            <person name="Salih N.S."/>
            <person name="Samson R.A."/>
            <person name="Sandor E."/>
            <person name="Sanguinetti M."/>
            <person name="Schuetze T."/>
            <person name="Sepcic K."/>
            <person name="Shelest E."/>
            <person name="Sherlock G."/>
            <person name="Sophianopoulou V."/>
            <person name="Squina F.M."/>
            <person name="Sun H."/>
            <person name="Susca A."/>
            <person name="Todd R.B."/>
            <person name="Tsang A."/>
            <person name="Unkles S.E."/>
            <person name="van de Wiele N."/>
            <person name="van Rossen-Uffink D."/>
            <person name="Oliveira J.V."/>
            <person name="Vesth T.C."/>
            <person name="Visser J."/>
            <person name="Yu J.-H."/>
            <person name="Zhou M."/>
            <person name="Andersen M.R."/>
            <person name="Archer D.B."/>
            <person name="Baker S.E."/>
            <person name="Benoit I."/>
            <person name="Brakhage A.A."/>
            <person name="Braus G.H."/>
            <person name="Fischer R."/>
            <person name="Frisvad J.C."/>
            <person name="Goldman G.H."/>
            <person name="Houbraken J."/>
            <person name="Oakley B."/>
            <person name="Pocsi I."/>
            <person name="Scazzocchio C."/>
            <person name="Seiboth B."/>
            <person name="vanKuyk P.A."/>
            <person name="Wortman J."/>
            <person name="Dyer P.S."/>
            <person name="Grigoriev I.V."/>
        </authorList>
    </citation>
    <scope>NUCLEOTIDE SEQUENCE [LARGE SCALE GENOMIC DNA]</scope>
    <source>
        <strain evidence="3">CBS 506.65</strain>
    </source>
</reference>
<dbReference type="Proteomes" id="UP000184188">
    <property type="component" value="Unassembled WGS sequence"/>
</dbReference>
<accession>A0A1L9SV05</accession>
<protein>
    <submittedName>
        <fullName evidence="2">Uncharacterized protein</fullName>
    </submittedName>
</protein>
<evidence type="ECO:0000256" key="1">
    <source>
        <dbReference type="SAM" id="Phobius"/>
    </source>
</evidence>
<dbReference type="EMBL" id="KV878336">
    <property type="protein sequence ID" value="OJJ51029.1"/>
    <property type="molecule type" value="Genomic_DNA"/>
</dbReference>
<feature type="transmembrane region" description="Helical" evidence="1">
    <location>
        <begin position="20"/>
        <end position="38"/>
    </location>
</feature>
<sequence length="81" mass="9481">MREIASTRATPDFDRLPMRGTIPSVLTTVWTLYILRGFGRRLHKYDMDCPWRVHFASSWQESITSTDPFYESTLVATRIRA</sequence>
<keyword evidence="3" id="KW-1185">Reference proteome</keyword>
<proteinExistence type="predicted"/>
<dbReference type="RefSeq" id="XP_022585539.1">
    <property type="nucleotide sequence ID" value="XM_022728208.1"/>
</dbReference>
<keyword evidence="1" id="KW-0472">Membrane</keyword>
<evidence type="ECO:0000313" key="3">
    <source>
        <dbReference type="Proteomes" id="UP000184188"/>
    </source>
</evidence>
<name>A0A1L9SV05_9EURO</name>
<organism evidence="2 3">
    <name type="scientific">Penicilliopsis zonata CBS 506.65</name>
    <dbReference type="NCBI Taxonomy" id="1073090"/>
    <lineage>
        <taxon>Eukaryota</taxon>
        <taxon>Fungi</taxon>
        <taxon>Dikarya</taxon>
        <taxon>Ascomycota</taxon>
        <taxon>Pezizomycotina</taxon>
        <taxon>Eurotiomycetes</taxon>
        <taxon>Eurotiomycetidae</taxon>
        <taxon>Eurotiales</taxon>
        <taxon>Aspergillaceae</taxon>
        <taxon>Penicilliopsis</taxon>
    </lineage>
</organism>
<gene>
    <name evidence="2" type="ORF">ASPZODRAFT_309406</name>
</gene>
<keyword evidence="1" id="KW-1133">Transmembrane helix</keyword>
<dbReference type="GeneID" id="34614672"/>
<dbReference type="AlphaFoldDB" id="A0A1L9SV05"/>
<evidence type="ECO:0000313" key="2">
    <source>
        <dbReference type="EMBL" id="OJJ51029.1"/>
    </source>
</evidence>
<keyword evidence="1" id="KW-0812">Transmembrane</keyword>